<feature type="region of interest" description="Disordered" evidence="1">
    <location>
        <begin position="54"/>
        <end position="81"/>
    </location>
</feature>
<evidence type="ECO:0000256" key="1">
    <source>
        <dbReference type="SAM" id="MobiDB-lite"/>
    </source>
</evidence>
<feature type="compositionally biased region" description="Basic and acidic residues" evidence="1">
    <location>
        <begin position="56"/>
        <end position="70"/>
    </location>
</feature>
<dbReference type="AlphaFoldDB" id="A0A2P5W0M4"/>
<feature type="region of interest" description="Disordered" evidence="1">
    <location>
        <begin position="1"/>
        <end position="35"/>
    </location>
</feature>
<dbReference type="Proteomes" id="UP000239757">
    <property type="component" value="Unassembled WGS sequence"/>
</dbReference>
<organism evidence="2 3">
    <name type="scientific">Gossypium barbadense</name>
    <name type="common">Sea Island cotton</name>
    <name type="synonym">Hibiscus barbadensis</name>
    <dbReference type="NCBI Taxonomy" id="3634"/>
    <lineage>
        <taxon>Eukaryota</taxon>
        <taxon>Viridiplantae</taxon>
        <taxon>Streptophyta</taxon>
        <taxon>Embryophyta</taxon>
        <taxon>Tracheophyta</taxon>
        <taxon>Spermatophyta</taxon>
        <taxon>Magnoliopsida</taxon>
        <taxon>eudicotyledons</taxon>
        <taxon>Gunneridae</taxon>
        <taxon>Pentapetalae</taxon>
        <taxon>rosids</taxon>
        <taxon>malvids</taxon>
        <taxon>Malvales</taxon>
        <taxon>Malvaceae</taxon>
        <taxon>Malvoideae</taxon>
        <taxon>Gossypium</taxon>
    </lineage>
</organism>
<reference evidence="2 3" key="1">
    <citation type="submission" date="2015-01" db="EMBL/GenBank/DDBJ databases">
        <title>Genome of allotetraploid Gossypium barbadense reveals genomic plasticity and fiber elongation in cotton evolution.</title>
        <authorList>
            <person name="Chen X."/>
            <person name="Liu X."/>
            <person name="Zhao B."/>
            <person name="Zheng H."/>
            <person name="Hu Y."/>
            <person name="Lu G."/>
            <person name="Yang C."/>
            <person name="Chen J."/>
            <person name="Shan C."/>
            <person name="Zhang L."/>
            <person name="Zhou Y."/>
            <person name="Wang L."/>
            <person name="Guo W."/>
            <person name="Bai Y."/>
            <person name="Ruan J."/>
            <person name="Shangguan X."/>
            <person name="Mao Y."/>
            <person name="Jiang J."/>
            <person name="Zhu Y."/>
            <person name="Lei J."/>
            <person name="Kang H."/>
            <person name="Chen S."/>
            <person name="He X."/>
            <person name="Wang R."/>
            <person name="Wang Y."/>
            <person name="Chen J."/>
            <person name="Wang L."/>
            <person name="Yu S."/>
            <person name="Wang B."/>
            <person name="Wei J."/>
            <person name="Song S."/>
            <person name="Lu X."/>
            <person name="Gao Z."/>
            <person name="Gu W."/>
            <person name="Deng X."/>
            <person name="Ma D."/>
            <person name="Wang S."/>
            <person name="Liang W."/>
            <person name="Fang L."/>
            <person name="Cai C."/>
            <person name="Zhu X."/>
            <person name="Zhou B."/>
            <person name="Zhang Y."/>
            <person name="Chen Z."/>
            <person name="Xu S."/>
            <person name="Zhu R."/>
            <person name="Wang S."/>
            <person name="Zhang T."/>
            <person name="Zhao G."/>
        </authorList>
    </citation>
    <scope>NUCLEOTIDE SEQUENCE [LARGE SCALE GENOMIC DNA]</scope>
    <source>
        <strain evidence="3">cv. Xinhai21</strain>
        <tissue evidence="2">Leaf</tissue>
    </source>
</reference>
<proteinExistence type="predicted"/>
<protein>
    <submittedName>
        <fullName evidence="2">Uncharacterized protein</fullName>
    </submittedName>
</protein>
<dbReference type="EMBL" id="KZ669758">
    <property type="protein sequence ID" value="PPR84630.1"/>
    <property type="molecule type" value="Genomic_DNA"/>
</dbReference>
<name>A0A2P5W0M4_GOSBA</name>
<evidence type="ECO:0000313" key="3">
    <source>
        <dbReference type="Proteomes" id="UP000239757"/>
    </source>
</evidence>
<accession>A0A2P5W0M4</accession>
<gene>
    <name evidence="2" type="ORF">GOBAR_AA36082</name>
</gene>
<sequence length="286" mass="31469">MGVLESNRFESGGGHSGSRRGSLGRAQRCQHMKPPHELNERVVVVGMVGPRAMKGHHQECPRRGVEEPEVSRQSSHVAANGDDPFRCDSVWYLRDGGRTDALEWLGLSEAAPGAKVCQHFEGEKCMWRVRACSSFFSLNSSVYKPSAAPNSGTLSWRTNPPRFAHGPKHAHAHGCVPVENLYSRAPAELGVPYLDRIEWKDTKYRKRDFFIFGLSGVLGLCVRHSSSSSICNLRSSGTGPLLLLENESCASFKLISCKVGCTILSVLGEWVKRSPSIPDVLLELRA</sequence>
<evidence type="ECO:0000313" key="2">
    <source>
        <dbReference type="EMBL" id="PPR84630.1"/>
    </source>
</evidence>